<comment type="similarity">
    <text evidence="6">Belongs to the PINc/VapC protein family.</text>
</comment>
<dbReference type="GO" id="GO:0090729">
    <property type="term" value="F:toxin activity"/>
    <property type="evidence" value="ECO:0007669"/>
    <property type="project" value="UniProtKB-KW"/>
</dbReference>
<sequence>MLIVDTGVLLAAADDADPDHIACVEIVETADQLVTSHLVIAEAAYLIARQLGPRAEAAFFRSVAQGDVVIESLTRADLDRVADLVEKYVDLPLGGTDASVITIAERLDQTRVATLDRRHFMVVRPAHCDAFELVP</sequence>
<protein>
    <recommendedName>
        <fullName evidence="6">Ribonuclease VapC</fullName>
        <shortName evidence="6">RNase VapC</shortName>
        <ecNumber evidence="6">3.1.-.-</ecNumber>
    </recommendedName>
    <alternativeName>
        <fullName evidence="6">Toxin VapC</fullName>
    </alternativeName>
</protein>
<keyword evidence="2 6" id="KW-0540">Nuclease</keyword>
<evidence type="ECO:0000256" key="5">
    <source>
        <dbReference type="ARBA" id="ARBA00022842"/>
    </source>
</evidence>
<keyword evidence="4 6" id="KW-0378">Hydrolase</keyword>
<dbReference type="OrthoDB" id="32665at2"/>
<dbReference type="HAMAP" id="MF_00265">
    <property type="entry name" value="VapC_Nob1"/>
    <property type="match status" value="1"/>
</dbReference>
<evidence type="ECO:0000256" key="4">
    <source>
        <dbReference type="ARBA" id="ARBA00022801"/>
    </source>
</evidence>
<accession>R4YY22</accession>
<evidence type="ECO:0000256" key="1">
    <source>
        <dbReference type="ARBA" id="ARBA00022649"/>
    </source>
</evidence>
<dbReference type="SUPFAM" id="SSF88723">
    <property type="entry name" value="PIN domain-like"/>
    <property type="match status" value="1"/>
</dbReference>
<dbReference type="eggNOG" id="COG2402">
    <property type="taxonomic scope" value="Bacteria"/>
</dbReference>
<evidence type="ECO:0000313" key="8">
    <source>
        <dbReference type="EMBL" id="CCM63429.1"/>
    </source>
</evidence>
<keyword evidence="1 6" id="KW-1277">Toxin-antitoxin system</keyword>
<proteinExistence type="inferred from homology"/>
<keyword evidence="6" id="KW-0800">Toxin</keyword>
<comment type="caution">
    <text evidence="8">The sequence shown here is derived from an EMBL/GenBank/DDBJ whole genome shotgun (WGS) entry which is preliminary data.</text>
</comment>
<dbReference type="EC" id="3.1.-.-" evidence="6"/>
<keyword evidence="9" id="KW-1185">Reference proteome</keyword>
<dbReference type="GO" id="GO:0016787">
    <property type="term" value="F:hydrolase activity"/>
    <property type="evidence" value="ECO:0007669"/>
    <property type="project" value="UniProtKB-KW"/>
</dbReference>
<evidence type="ECO:0000256" key="3">
    <source>
        <dbReference type="ARBA" id="ARBA00022723"/>
    </source>
</evidence>
<organism evidence="8 9">
    <name type="scientific">Candidatus Neomicrothrix parvicella RN1</name>
    <dbReference type="NCBI Taxonomy" id="1229780"/>
    <lineage>
        <taxon>Bacteria</taxon>
        <taxon>Bacillati</taxon>
        <taxon>Actinomycetota</taxon>
        <taxon>Acidimicrobiia</taxon>
        <taxon>Acidimicrobiales</taxon>
        <taxon>Microthrixaceae</taxon>
        <taxon>Candidatus Neomicrothrix</taxon>
    </lineage>
</organism>
<dbReference type="RefSeq" id="WP_012225974.1">
    <property type="nucleotide sequence ID" value="NZ_HG422565.1"/>
</dbReference>
<dbReference type="GO" id="GO:0000287">
    <property type="term" value="F:magnesium ion binding"/>
    <property type="evidence" value="ECO:0007669"/>
    <property type="project" value="UniProtKB-UniRule"/>
</dbReference>
<comment type="function">
    <text evidence="6">Toxic component of a toxin-antitoxin (TA) system. An RNase.</text>
</comment>
<keyword evidence="5 6" id="KW-0460">Magnesium</keyword>
<dbReference type="Proteomes" id="UP000018291">
    <property type="component" value="Unassembled WGS sequence"/>
</dbReference>
<dbReference type="EMBL" id="CANL01000015">
    <property type="protein sequence ID" value="CCM63429.1"/>
    <property type="molecule type" value="Genomic_DNA"/>
</dbReference>
<gene>
    <name evidence="6" type="primary">vapC</name>
    <name evidence="8" type="ORF">BN381_220003</name>
</gene>
<dbReference type="Gene3D" id="3.40.50.1010">
    <property type="entry name" value="5'-nuclease"/>
    <property type="match status" value="1"/>
</dbReference>
<reference evidence="8 9" key="1">
    <citation type="journal article" date="2013" name="ISME J.">
        <title>Metabolic model for the filamentous 'Candidatus Microthrix parvicella' based on genomic and metagenomic analyses.</title>
        <authorList>
            <person name="Jon McIlroy S."/>
            <person name="Kristiansen R."/>
            <person name="Albertsen M."/>
            <person name="Michael Karst S."/>
            <person name="Rossetti S."/>
            <person name="Lund Nielsen J."/>
            <person name="Tandoi V."/>
            <person name="James Seviour R."/>
            <person name="Nielsen P.H."/>
        </authorList>
    </citation>
    <scope>NUCLEOTIDE SEQUENCE [LARGE SCALE GENOMIC DNA]</scope>
    <source>
        <strain evidence="8 9">RN1</strain>
    </source>
</reference>
<evidence type="ECO:0000256" key="2">
    <source>
        <dbReference type="ARBA" id="ARBA00022722"/>
    </source>
</evidence>
<dbReference type="InterPro" id="IPR022907">
    <property type="entry name" value="VapC_family"/>
</dbReference>
<name>R4YY22_9ACTN</name>
<feature type="binding site" evidence="6">
    <location>
        <position position="97"/>
    </location>
    <ligand>
        <name>Mg(2+)</name>
        <dbReference type="ChEBI" id="CHEBI:18420"/>
    </ligand>
</feature>
<evidence type="ECO:0000256" key="6">
    <source>
        <dbReference type="HAMAP-Rule" id="MF_00265"/>
    </source>
</evidence>
<evidence type="ECO:0000259" key="7">
    <source>
        <dbReference type="Pfam" id="PF01850"/>
    </source>
</evidence>
<dbReference type="InterPro" id="IPR002716">
    <property type="entry name" value="PIN_dom"/>
</dbReference>
<keyword evidence="3 6" id="KW-0479">Metal-binding</keyword>
<comment type="cofactor">
    <cofactor evidence="6">
        <name>Mg(2+)</name>
        <dbReference type="ChEBI" id="CHEBI:18420"/>
    </cofactor>
</comment>
<dbReference type="InterPro" id="IPR029060">
    <property type="entry name" value="PIN-like_dom_sf"/>
</dbReference>
<feature type="binding site" evidence="6">
    <location>
        <position position="5"/>
    </location>
    <ligand>
        <name>Mg(2+)</name>
        <dbReference type="ChEBI" id="CHEBI:18420"/>
    </ligand>
</feature>
<dbReference type="AlphaFoldDB" id="R4YY22"/>
<dbReference type="STRING" id="1229780.BN381_220003"/>
<feature type="domain" description="PIN" evidence="7">
    <location>
        <begin position="3"/>
        <end position="119"/>
    </location>
</feature>
<evidence type="ECO:0000313" key="9">
    <source>
        <dbReference type="Proteomes" id="UP000018291"/>
    </source>
</evidence>
<dbReference type="HOGENOM" id="CLU_143452_2_1_11"/>
<dbReference type="GO" id="GO:0004540">
    <property type="term" value="F:RNA nuclease activity"/>
    <property type="evidence" value="ECO:0007669"/>
    <property type="project" value="InterPro"/>
</dbReference>
<dbReference type="Pfam" id="PF01850">
    <property type="entry name" value="PIN"/>
    <property type="match status" value="1"/>
</dbReference>